<dbReference type="Gene3D" id="3.30.70.260">
    <property type="match status" value="1"/>
</dbReference>
<dbReference type="EC" id="5.3.1.6" evidence="4"/>
<dbReference type="InterPro" id="IPR050262">
    <property type="entry name" value="Ribose-5P_isomerase"/>
</dbReference>
<dbReference type="EMBL" id="LHPF02000028">
    <property type="protein sequence ID" value="PSC69202.1"/>
    <property type="molecule type" value="Genomic_DNA"/>
</dbReference>
<keyword evidence="5 6" id="KW-0413">Isomerase</keyword>
<evidence type="ECO:0000256" key="1">
    <source>
        <dbReference type="ARBA" id="ARBA00001713"/>
    </source>
</evidence>
<dbReference type="UniPathway" id="UPA00115">
    <property type="reaction ID" value="UER00412"/>
</dbReference>
<dbReference type="Proteomes" id="UP000239649">
    <property type="component" value="Unassembled WGS sequence"/>
</dbReference>
<dbReference type="PANTHER" id="PTHR43748:SF1">
    <property type="entry name" value="RIBOSE-5-PHOSPHATE ISOMERASE 4, CHLOROPLASTIC-RELATED"/>
    <property type="match status" value="1"/>
</dbReference>
<comment type="pathway">
    <text evidence="2">Carbohydrate degradation; pentose phosphate pathway; D-ribose 5-phosphate from D-ribulose 5-phosphate (non-oxidative stage): step 1/1.</text>
</comment>
<dbReference type="Pfam" id="PF06026">
    <property type="entry name" value="Rib_5-P_isom_A"/>
    <property type="match status" value="1"/>
</dbReference>
<name>A0A2P6V539_9CHLO</name>
<evidence type="ECO:0000256" key="2">
    <source>
        <dbReference type="ARBA" id="ARBA00004988"/>
    </source>
</evidence>
<dbReference type="GO" id="GO:0004751">
    <property type="term" value="F:ribose-5-phosphate isomerase activity"/>
    <property type="evidence" value="ECO:0007669"/>
    <property type="project" value="UniProtKB-EC"/>
</dbReference>
<evidence type="ECO:0000256" key="4">
    <source>
        <dbReference type="ARBA" id="ARBA00011959"/>
    </source>
</evidence>
<dbReference type="STRING" id="554055.A0A2P6V539"/>
<dbReference type="PANTHER" id="PTHR43748">
    <property type="entry name" value="RIBOSE-5-PHOSPHATE ISOMERASE 3, CHLOROPLASTIC-RELATED"/>
    <property type="match status" value="1"/>
</dbReference>
<comment type="caution">
    <text evidence="6">The sequence shown here is derived from an EMBL/GenBank/DDBJ whole genome shotgun (WGS) entry which is preliminary data.</text>
</comment>
<gene>
    <name evidence="6" type="ORF">C2E20_7201</name>
</gene>
<evidence type="ECO:0000256" key="5">
    <source>
        <dbReference type="ARBA" id="ARBA00023235"/>
    </source>
</evidence>
<evidence type="ECO:0000256" key="3">
    <source>
        <dbReference type="ARBA" id="ARBA00008088"/>
    </source>
</evidence>
<dbReference type="OrthoDB" id="1555531at2759"/>
<evidence type="ECO:0000313" key="7">
    <source>
        <dbReference type="Proteomes" id="UP000239649"/>
    </source>
</evidence>
<dbReference type="SUPFAM" id="SSF100950">
    <property type="entry name" value="NagB/RpiA/CoA transferase-like"/>
    <property type="match status" value="1"/>
</dbReference>
<dbReference type="GO" id="GO:0009052">
    <property type="term" value="P:pentose-phosphate shunt, non-oxidative branch"/>
    <property type="evidence" value="ECO:0007669"/>
    <property type="project" value="InterPro"/>
</dbReference>
<evidence type="ECO:0000313" key="6">
    <source>
        <dbReference type="EMBL" id="PSC69202.1"/>
    </source>
</evidence>
<dbReference type="Gene3D" id="3.40.50.1360">
    <property type="match status" value="1"/>
</dbReference>
<protein>
    <recommendedName>
        <fullName evidence="4">ribose-5-phosphate isomerase</fullName>
        <ecNumber evidence="4">5.3.1.6</ecNumber>
    </recommendedName>
</protein>
<proteinExistence type="inferred from homology"/>
<dbReference type="AlphaFoldDB" id="A0A2P6V539"/>
<dbReference type="InterPro" id="IPR004788">
    <property type="entry name" value="Ribose5P_isomerase_type_A"/>
</dbReference>
<dbReference type="InterPro" id="IPR037171">
    <property type="entry name" value="NagB/RpiA_transferase-like"/>
</dbReference>
<organism evidence="6 7">
    <name type="scientific">Micractinium conductrix</name>
    <dbReference type="NCBI Taxonomy" id="554055"/>
    <lineage>
        <taxon>Eukaryota</taxon>
        <taxon>Viridiplantae</taxon>
        <taxon>Chlorophyta</taxon>
        <taxon>core chlorophytes</taxon>
        <taxon>Trebouxiophyceae</taxon>
        <taxon>Chlorellales</taxon>
        <taxon>Chlorellaceae</taxon>
        <taxon>Chlorella clade</taxon>
        <taxon>Micractinium</taxon>
    </lineage>
</organism>
<reference evidence="6 7" key="1">
    <citation type="journal article" date="2018" name="Plant J.">
        <title>Genome sequences of Chlorella sorokiniana UTEX 1602 and Micractinium conductrix SAG 241.80: implications to maltose excretion by a green alga.</title>
        <authorList>
            <person name="Arriola M.B."/>
            <person name="Velmurugan N."/>
            <person name="Zhang Y."/>
            <person name="Plunkett M.H."/>
            <person name="Hondzo H."/>
            <person name="Barney B.M."/>
        </authorList>
    </citation>
    <scope>NUCLEOTIDE SEQUENCE [LARGE SCALE GENOMIC DNA]</scope>
    <source>
        <strain evidence="6 7">SAG 241.80</strain>
    </source>
</reference>
<accession>A0A2P6V539</accession>
<keyword evidence="7" id="KW-1185">Reference proteome</keyword>
<sequence length="319" mass="32870">MAGTRALCFRSAAVSARQVAQLQQCRRQPRPSVAAAAAASGGAPADPAEERMRAAAAFAADTFVRDEITIGLGTGQPVNALIEEVASRLSAGKLRAVRAVPASDVAAAEAALHGVPLTTLEEAGGRLDFFFEAADELSNDAEGSLAFMIGCAQQPTQPQLHRARALAAAATTNVVLADATAVVPRLGGSLPVAVEWPQEEAWEDSGELLDDIFLGDAELWRRSTEEGVGPRGGDAPYVSPEGHALIDIRFYEGLKLLGEDADYGSIAREIESVEGVVAHGLMANVAAAAVVATAAGPRLVWRGEQLAAGAGRGGSLGEA</sequence>
<comment type="similarity">
    <text evidence="3">Belongs to the ribose 5-phosphate isomerase family.</text>
</comment>
<comment type="catalytic activity">
    <reaction evidence="1">
        <text>aldehydo-D-ribose 5-phosphate = D-ribulose 5-phosphate</text>
        <dbReference type="Rhea" id="RHEA:14657"/>
        <dbReference type="ChEBI" id="CHEBI:58121"/>
        <dbReference type="ChEBI" id="CHEBI:58273"/>
        <dbReference type="EC" id="5.3.1.6"/>
    </reaction>
</comment>